<keyword evidence="1" id="KW-0614">Plasmid</keyword>
<evidence type="ECO:0000313" key="1">
    <source>
        <dbReference type="EMBL" id="QTX14257.1"/>
    </source>
</evidence>
<sequence length="48" mass="5518">MMPFLRVARRWRVIPSVPVICRQVCHPRGSCKSLLSEAIFVIHNLKTA</sequence>
<proteinExistence type="predicted"/>
<protein>
    <submittedName>
        <fullName evidence="1">Uncharacterized protein</fullName>
    </submittedName>
</protein>
<dbReference type="AlphaFoldDB" id="A0A8B0SWQ5"/>
<geneLocation type="plasmid" evidence="1">
    <name>p17-15-vir-like</name>
</geneLocation>
<reference evidence="1" key="1">
    <citation type="submission" date="2020-01" db="EMBL/GenBank/DDBJ databases">
        <authorList>
            <person name="Qin S."/>
        </authorList>
    </citation>
    <scope>NUCLEOTIDE SEQUENCE</scope>
    <source>
        <strain evidence="1">CVir17-16-YZ6g</strain>
        <plasmid evidence="1">p17-15-vir-like</plasmid>
    </source>
</reference>
<dbReference type="EMBL" id="MN956836">
    <property type="protein sequence ID" value="QTX14257.1"/>
    <property type="molecule type" value="Genomic_DNA"/>
</dbReference>
<organism evidence="1">
    <name type="scientific">Klebsiella pneumoniae</name>
    <dbReference type="NCBI Taxonomy" id="573"/>
    <lineage>
        <taxon>Bacteria</taxon>
        <taxon>Pseudomonadati</taxon>
        <taxon>Pseudomonadota</taxon>
        <taxon>Gammaproteobacteria</taxon>
        <taxon>Enterobacterales</taxon>
        <taxon>Enterobacteriaceae</taxon>
        <taxon>Klebsiella/Raoultella group</taxon>
        <taxon>Klebsiella</taxon>
        <taxon>Klebsiella pneumoniae complex</taxon>
    </lineage>
</organism>
<accession>A0A8B0SWQ5</accession>
<name>A0A8B0SWQ5_KLEPN</name>